<dbReference type="KEGG" id="pmet:G4Y79_23705"/>
<evidence type="ECO:0000313" key="3">
    <source>
        <dbReference type="Proteomes" id="UP000594468"/>
    </source>
</evidence>
<organism evidence="2 3">
    <name type="scientific">Phototrophicus methaneseepsis</name>
    <dbReference type="NCBI Taxonomy" id="2710758"/>
    <lineage>
        <taxon>Bacteria</taxon>
        <taxon>Bacillati</taxon>
        <taxon>Chloroflexota</taxon>
        <taxon>Candidatus Thermofontia</taxon>
        <taxon>Phototrophicales</taxon>
        <taxon>Phototrophicaceae</taxon>
        <taxon>Phototrophicus</taxon>
    </lineage>
</organism>
<reference evidence="2 3" key="1">
    <citation type="submission" date="2020-02" db="EMBL/GenBank/DDBJ databases">
        <authorList>
            <person name="Zheng R.K."/>
            <person name="Sun C.M."/>
        </authorList>
    </citation>
    <scope>NUCLEOTIDE SEQUENCE [LARGE SCALE GENOMIC DNA]</scope>
    <source>
        <strain evidence="3">rifampicinis</strain>
    </source>
</reference>
<keyword evidence="1" id="KW-0812">Transmembrane</keyword>
<proteinExistence type="predicted"/>
<dbReference type="RefSeq" id="WP_195170725.1">
    <property type="nucleotide sequence ID" value="NZ_CP062983.1"/>
</dbReference>
<evidence type="ECO:0000256" key="1">
    <source>
        <dbReference type="SAM" id="Phobius"/>
    </source>
</evidence>
<dbReference type="AlphaFoldDB" id="A0A7S8E948"/>
<protein>
    <submittedName>
        <fullName evidence="2">Uncharacterized protein</fullName>
    </submittedName>
</protein>
<evidence type="ECO:0000313" key="2">
    <source>
        <dbReference type="EMBL" id="QPC82656.1"/>
    </source>
</evidence>
<dbReference type="Proteomes" id="UP000594468">
    <property type="component" value="Chromosome"/>
</dbReference>
<dbReference type="EMBL" id="CP062983">
    <property type="protein sequence ID" value="QPC82656.1"/>
    <property type="molecule type" value="Genomic_DNA"/>
</dbReference>
<keyword evidence="1" id="KW-1133">Transmembrane helix</keyword>
<sequence length="71" mass="7712">MVNKPKRPQSPKRLIWVVIFVALCLGAVMVAVMVTSPRELTPQQADATQTQLAHTALNALDSLFAEPEATP</sequence>
<keyword evidence="3" id="KW-1185">Reference proteome</keyword>
<feature type="transmembrane region" description="Helical" evidence="1">
    <location>
        <begin position="14"/>
        <end position="34"/>
    </location>
</feature>
<name>A0A7S8E948_9CHLR</name>
<accession>A0A7S8E948</accession>
<keyword evidence="1" id="KW-0472">Membrane</keyword>
<gene>
    <name evidence="2" type="ORF">G4Y79_23705</name>
</gene>